<keyword evidence="1" id="KW-0472">Membrane</keyword>
<dbReference type="InterPro" id="IPR011989">
    <property type="entry name" value="ARM-like"/>
</dbReference>
<dbReference type="SUPFAM" id="SSF48371">
    <property type="entry name" value="ARM repeat"/>
    <property type="match status" value="1"/>
</dbReference>
<organism evidence="2">
    <name type="scientific">Deinococcus sonorensis KR-87</name>
    <dbReference type="NCBI Taxonomy" id="694439"/>
    <lineage>
        <taxon>Bacteria</taxon>
        <taxon>Thermotogati</taxon>
        <taxon>Deinococcota</taxon>
        <taxon>Deinococci</taxon>
        <taxon>Deinococcales</taxon>
        <taxon>Deinococcaceae</taxon>
        <taxon>Deinococcus</taxon>
    </lineage>
</organism>
<dbReference type="RefSeq" id="WP_350241191.1">
    <property type="nucleotide sequence ID" value="NZ_CP158297.1"/>
</dbReference>
<geneLocation type="plasmid" evidence="2">
    <name>pDson01</name>
</geneLocation>
<proteinExistence type="predicted"/>
<keyword evidence="1" id="KW-1133">Transmembrane helix</keyword>
<dbReference type="Gene3D" id="1.25.10.10">
    <property type="entry name" value="Leucine-rich Repeat Variant"/>
    <property type="match status" value="2"/>
</dbReference>
<dbReference type="AlphaFoldDB" id="A0AAU7U4N9"/>
<dbReference type="InterPro" id="IPR016024">
    <property type="entry name" value="ARM-type_fold"/>
</dbReference>
<evidence type="ECO:0000313" key="2">
    <source>
        <dbReference type="EMBL" id="XBV83600.1"/>
    </source>
</evidence>
<keyword evidence="1" id="KW-0812">Transmembrane</keyword>
<sequence>MLGFGLLALAISLILTLLMLATGFTLLETHLQPHRGVTWPLLVFTCVSGGLFCVVLSGLQFVQLALAHRSAASSHSGELWWSERLIAWVYAGEPTPRPLDRAGVATLLKLRDAMHGEDSDRLRDLYRQEGWLARDLRHLNRPISSTLLRAEAIERLALLRDPDALDTLIRQLGHRHPEVRSLALLAIARSIGRLPAGHPEQHSASLAVHAALTGGTFSVGQAQEALTLMDGHGLTLSRALLLQSSPTLQLVVLEVLARRRSAELHTDVMPLLHAAHPELRAGALKVLSRSGQLPPAAHAPVLALTQDPVSFVRLQATSAAALLQPLPEPDLWTLIGDPHWWVRRAAAHGLGRSDAGRAVLTRAGAAHPDRYARDIANDTLADLRARALP</sequence>
<gene>
    <name evidence="2" type="ORF">ABOD76_02635</name>
</gene>
<evidence type="ECO:0000256" key="1">
    <source>
        <dbReference type="SAM" id="Phobius"/>
    </source>
</evidence>
<dbReference type="EMBL" id="CP158297">
    <property type="protein sequence ID" value="XBV83600.1"/>
    <property type="molecule type" value="Genomic_DNA"/>
</dbReference>
<accession>A0AAU7U4N9</accession>
<name>A0AAU7U4N9_9DEIO</name>
<dbReference type="Pfam" id="PF13646">
    <property type="entry name" value="HEAT_2"/>
    <property type="match status" value="1"/>
</dbReference>
<feature type="transmembrane region" description="Helical" evidence="1">
    <location>
        <begin position="39"/>
        <end position="62"/>
    </location>
</feature>
<feature type="transmembrane region" description="Helical" evidence="1">
    <location>
        <begin position="6"/>
        <end position="27"/>
    </location>
</feature>
<protein>
    <submittedName>
        <fullName evidence="2">HEAT repeat domain-containing protein</fullName>
    </submittedName>
</protein>
<keyword evidence="2" id="KW-0614">Plasmid</keyword>
<dbReference type="KEGG" id="dsc:ABOD76_02635"/>
<reference evidence="2" key="1">
    <citation type="submission" date="2024-06" db="EMBL/GenBank/DDBJ databases">
        <title>Draft Genome Sequence of Deinococcus sonorensis Type Strain KR-87, a Biofilm Producing Representative of the Genus Deinococcus.</title>
        <authorList>
            <person name="Boren L.S."/>
            <person name="Grosso R.A."/>
            <person name="Hugenberg-Cox A.N."/>
            <person name="Hill J.T.E."/>
            <person name="Albert C.M."/>
            <person name="Tuohy J.M."/>
        </authorList>
    </citation>
    <scope>NUCLEOTIDE SEQUENCE</scope>
    <source>
        <strain evidence="2">KR-87</strain>
        <plasmid evidence="2">pDson01</plasmid>
    </source>
</reference>